<organism evidence="2 3">
    <name type="scientific">Phaseolus angularis</name>
    <name type="common">Azuki bean</name>
    <name type="synonym">Vigna angularis</name>
    <dbReference type="NCBI Taxonomy" id="3914"/>
    <lineage>
        <taxon>Eukaryota</taxon>
        <taxon>Viridiplantae</taxon>
        <taxon>Streptophyta</taxon>
        <taxon>Embryophyta</taxon>
        <taxon>Tracheophyta</taxon>
        <taxon>Spermatophyta</taxon>
        <taxon>Magnoliopsida</taxon>
        <taxon>eudicotyledons</taxon>
        <taxon>Gunneridae</taxon>
        <taxon>Pentapetalae</taxon>
        <taxon>rosids</taxon>
        <taxon>fabids</taxon>
        <taxon>Fabales</taxon>
        <taxon>Fabaceae</taxon>
        <taxon>Papilionoideae</taxon>
        <taxon>50 kb inversion clade</taxon>
        <taxon>NPAAA clade</taxon>
        <taxon>indigoferoid/millettioid clade</taxon>
        <taxon>Phaseoleae</taxon>
        <taxon>Vigna</taxon>
    </lineage>
</organism>
<dbReference type="EMBL" id="CM003381">
    <property type="protein sequence ID" value="KOM57233.1"/>
    <property type="molecule type" value="Genomic_DNA"/>
</dbReference>
<evidence type="ECO:0000256" key="1">
    <source>
        <dbReference type="SAM" id="MobiDB-lite"/>
    </source>
</evidence>
<dbReference type="AlphaFoldDB" id="A0A0L9VQJ9"/>
<feature type="region of interest" description="Disordered" evidence="1">
    <location>
        <begin position="1"/>
        <end position="20"/>
    </location>
</feature>
<name>A0A0L9VQJ9_PHAAN</name>
<evidence type="ECO:0000313" key="2">
    <source>
        <dbReference type="EMBL" id="KOM57233.1"/>
    </source>
</evidence>
<dbReference type="Gramene" id="KOM57233">
    <property type="protein sequence ID" value="KOM57233"/>
    <property type="gene ID" value="LR48_Vigan11g026500"/>
</dbReference>
<feature type="compositionally biased region" description="Polar residues" evidence="1">
    <location>
        <begin position="1"/>
        <end position="11"/>
    </location>
</feature>
<proteinExistence type="predicted"/>
<dbReference type="Proteomes" id="UP000053144">
    <property type="component" value="Chromosome 11"/>
</dbReference>
<gene>
    <name evidence="2" type="ORF">LR48_Vigan11g026500</name>
</gene>
<evidence type="ECO:0000313" key="3">
    <source>
        <dbReference type="Proteomes" id="UP000053144"/>
    </source>
</evidence>
<protein>
    <submittedName>
        <fullName evidence="2">Uncharacterized protein</fullName>
    </submittedName>
</protein>
<accession>A0A0L9VQJ9</accession>
<dbReference type="STRING" id="3914.A0A0L9VQJ9"/>
<reference evidence="3" key="1">
    <citation type="journal article" date="2015" name="Proc. Natl. Acad. Sci. U.S.A.">
        <title>Genome sequencing of adzuki bean (Vigna angularis) provides insight into high starch and low fat accumulation and domestication.</title>
        <authorList>
            <person name="Yang K."/>
            <person name="Tian Z."/>
            <person name="Chen C."/>
            <person name="Luo L."/>
            <person name="Zhao B."/>
            <person name="Wang Z."/>
            <person name="Yu L."/>
            <person name="Li Y."/>
            <person name="Sun Y."/>
            <person name="Li W."/>
            <person name="Chen Y."/>
            <person name="Li Y."/>
            <person name="Zhang Y."/>
            <person name="Ai D."/>
            <person name="Zhao J."/>
            <person name="Shang C."/>
            <person name="Ma Y."/>
            <person name="Wu B."/>
            <person name="Wang M."/>
            <person name="Gao L."/>
            <person name="Sun D."/>
            <person name="Zhang P."/>
            <person name="Guo F."/>
            <person name="Wang W."/>
            <person name="Li Y."/>
            <person name="Wang J."/>
            <person name="Varshney R.K."/>
            <person name="Wang J."/>
            <person name="Ling H.Q."/>
            <person name="Wan P."/>
        </authorList>
    </citation>
    <scope>NUCLEOTIDE SEQUENCE</scope>
    <source>
        <strain evidence="3">cv. Jingnong 6</strain>
    </source>
</reference>
<sequence>MHTSLGSTQNPFEAGSMLTPFEPTQPSFDTLEALSGTMQSPLGAMRTSLRATYTPPQMMYPPSETTHIPLGSMQTPFGVSSPLASRKIPFESRKIPFQNTHTPSQTPFEFPKSLKRTFCESTCINPEVVLKLDDSIEDSSTMCTEYLNSDEYHSSKRFKTSYDVVDGDTDLLFSNQEASQKQVSIFQDDFWGVKTSSCDSTVYNPEEINWNEISSFPCT</sequence>